<dbReference type="InterPro" id="IPR050931">
    <property type="entry name" value="Mito_Protein_Transport_Metaxin"/>
</dbReference>
<dbReference type="AlphaFoldDB" id="A0AAR5Q627"/>
<dbReference type="GO" id="GO:0015031">
    <property type="term" value="P:protein transport"/>
    <property type="evidence" value="ECO:0007669"/>
    <property type="project" value="UniProtKB-KW"/>
</dbReference>
<name>A0AAR5Q627_DENPD</name>
<feature type="domain" description="Mitochondrial outer membrane transport complex Sam37/metaxin N-terminal" evidence="9">
    <location>
        <begin position="25"/>
        <end position="144"/>
    </location>
</feature>
<evidence type="ECO:0008006" key="13">
    <source>
        <dbReference type="Google" id="ProtNLM"/>
    </source>
</evidence>
<protein>
    <recommendedName>
        <fullName evidence="13">Mitochondrial outer membrane transport complex Sam37/metaxin N-terminal domain-containing protein</fullName>
    </recommendedName>
</protein>
<keyword evidence="5" id="KW-0653">Protein transport</keyword>
<evidence type="ECO:0000259" key="10">
    <source>
        <dbReference type="Pfam" id="PF17171"/>
    </source>
</evidence>
<keyword evidence="8" id="KW-1133">Transmembrane helix</keyword>
<dbReference type="GO" id="GO:0001401">
    <property type="term" value="C:SAM complex"/>
    <property type="evidence" value="ECO:0007669"/>
    <property type="project" value="InterPro"/>
</dbReference>
<evidence type="ECO:0000256" key="7">
    <source>
        <dbReference type="ARBA" id="ARBA00023136"/>
    </source>
</evidence>
<dbReference type="KEGG" id="dpa:109543428"/>
<dbReference type="Proteomes" id="UP000019118">
    <property type="component" value="Unassembled WGS sequence"/>
</dbReference>
<evidence type="ECO:0000313" key="11">
    <source>
        <dbReference type="EnsemblMetazoa" id="XP_019768698.1"/>
    </source>
</evidence>
<dbReference type="InterPro" id="IPR036282">
    <property type="entry name" value="Glutathione-S-Trfase_C_sf"/>
</dbReference>
<sequence>MLGNDKFTLYVYDGDYGLPSFNVECTKVLLYIAMVKVSVEIKTLNNIKSCAFYTGPCFMHKNLSFGSFGDIVPYLNTLNFDLDVQLSPKQRSEALALSNMVQAKLRGPVEFAFWVDYRNFEEFTRVWFAKALPLPFNILLSRQFKKNTVNLVESMYPNDSCMELVKEYLNSLASECLASLSARLGVSKYFFRDQPSSLDVVVYSYVAPLVKLPFPSNDLSIVVALWPNLVSFINRIDAKFLPELPKESKYIKNEAKLKTSDDEVSYVAISILTVSAISLLWGFAVSKGFISSKLF</sequence>
<keyword evidence="4" id="KW-1000">Mitochondrion outer membrane</keyword>
<evidence type="ECO:0000256" key="5">
    <source>
        <dbReference type="ARBA" id="ARBA00022927"/>
    </source>
</evidence>
<evidence type="ECO:0000259" key="9">
    <source>
        <dbReference type="Pfam" id="PF10568"/>
    </source>
</evidence>
<proteinExistence type="inferred from homology"/>
<reference evidence="12" key="1">
    <citation type="journal article" date="2013" name="Genome Biol.">
        <title>Draft genome of the mountain pine beetle, Dendroctonus ponderosae Hopkins, a major forest pest.</title>
        <authorList>
            <person name="Keeling C.I."/>
            <person name="Yuen M.M."/>
            <person name="Liao N.Y."/>
            <person name="Docking T.R."/>
            <person name="Chan S.K."/>
            <person name="Taylor G.A."/>
            <person name="Palmquist D.L."/>
            <person name="Jackman S.D."/>
            <person name="Nguyen A."/>
            <person name="Li M."/>
            <person name="Henderson H."/>
            <person name="Janes J.K."/>
            <person name="Zhao Y."/>
            <person name="Pandoh P."/>
            <person name="Moore R."/>
            <person name="Sperling F.A."/>
            <person name="Huber D.P."/>
            <person name="Birol I."/>
            <person name="Jones S.J."/>
            <person name="Bohlmann J."/>
        </authorList>
    </citation>
    <scope>NUCLEOTIDE SEQUENCE</scope>
</reference>
<accession>A0AAR5Q627</accession>
<evidence type="ECO:0000313" key="12">
    <source>
        <dbReference type="Proteomes" id="UP000019118"/>
    </source>
</evidence>
<keyword evidence="8" id="KW-0812">Transmembrane</keyword>
<keyword evidence="7 8" id="KW-0472">Membrane</keyword>
<dbReference type="Pfam" id="PF17171">
    <property type="entry name" value="GST_C_6"/>
    <property type="match status" value="1"/>
</dbReference>
<feature type="domain" description="Metaxin glutathione S-transferase" evidence="10">
    <location>
        <begin position="173"/>
        <end position="236"/>
    </location>
</feature>
<dbReference type="InterPro" id="IPR019564">
    <property type="entry name" value="Sam37/metaxin_N"/>
</dbReference>
<dbReference type="GO" id="GO:0007005">
    <property type="term" value="P:mitochondrion organization"/>
    <property type="evidence" value="ECO:0007669"/>
    <property type="project" value="TreeGrafter"/>
</dbReference>
<dbReference type="Pfam" id="PF10568">
    <property type="entry name" value="Tom37"/>
    <property type="match status" value="1"/>
</dbReference>
<organism evidence="11 12">
    <name type="scientific">Dendroctonus ponderosae</name>
    <name type="common">Mountain pine beetle</name>
    <dbReference type="NCBI Taxonomy" id="77166"/>
    <lineage>
        <taxon>Eukaryota</taxon>
        <taxon>Metazoa</taxon>
        <taxon>Ecdysozoa</taxon>
        <taxon>Arthropoda</taxon>
        <taxon>Hexapoda</taxon>
        <taxon>Insecta</taxon>
        <taxon>Pterygota</taxon>
        <taxon>Neoptera</taxon>
        <taxon>Endopterygota</taxon>
        <taxon>Coleoptera</taxon>
        <taxon>Polyphaga</taxon>
        <taxon>Cucujiformia</taxon>
        <taxon>Curculionidae</taxon>
        <taxon>Scolytinae</taxon>
        <taxon>Dendroctonus</taxon>
    </lineage>
</organism>
<dbReference type="PANTHER" id="PTHR12289">
    <property type="entry name" value="METAXIN RELATED"/>
    <property type="match status" value="1"/>
</dbReference>
<comment type="similarity">
    <text evidence="2">Belongs to the metaxin family.</text>
</comment>
<dbReference type="InterPro" id="IPR033468">
    <property type="entry name" value="Metaxin_GST"/>
</dbReference>
<evidence type="ECO:0000256" key="8">
    <source>
        <dbReference type="SAM" id="Phobius"/>
    </source>
</evidence>
<evidence type="ECO:0000256" key="6">
    <source>
        <dbReference type="ARBA" id="ARBA00023128"/>
    </source>
</evidence>
<evidence type="ECO:0000256" key="4">
    <source>
        <dbReference type="ARBA" id="ARBA00022787"/>
    </source>
</evidence>
<reference evidence="11" key="2">
    <citation type="submission" date="2024-08" db="UniProtKB">
        <authorList>
            <consortium name="EnsemblMetazoa"/>
        </authorList>
    </citation>
    <scope>IDENTIFICATION</scope>
</reference>
<comment type="subcellular location">
    <subcellularLocation>
        <location evidence="1">Mitochondrion outer membrane</location>
    </subcellularLocation>
</comment>
<evidence type="ECO:0000256" key="3">
    <source>
        <dbReference type="ARBA" id="ARBA00022448"/>
    </source>
</evidence>
<evidence type="ECO:0000256" key="1">
    <source>
        <dbReference type="ARBA" id="ARBA00004294"/>
    </source>
</evidence>
<keyword evidence="6" id="KW-0496">Mitochondrion</keyword>
<evidence type="ECO:0000256" key="2">
    <source>
        <dbReference type="ARBA" id="ARBA00009170"/>
    </source>
</evidence>
<keyword evidence="12" id="KW-1185">Reference proteome</keyword>
<dbReference type="EnsemblMetazoa" id="XM_019913139.1">
    <property type="protein sequence ID" value="XP_019768698.1"/>
    <property type="gene ID" value="LOC109543428"/>
</dbReference>
<dbReference type="GeneID" id="109543428"/>
<dbReference type="SUPFAM" id="SSF47616">
    <property type="entry name" value="GST C-terminal domain-like"/>
    <property type="match status" value="1"/>
</dbReference>
<keyword evidence="3" id="KW-0813">Transport</keyword>
<dbReference type="PANTHER" id="PTHR12289:SF41">
    <property type="entry name" value="FAILED AXON CONNECTIONS-RELATED"/>
    <property type="match status" value="1"/>
</dbReference>
<feature type="transmembrane region" description="Helical" evidence="8">
    <location>
        <begin position="264"/>
        <end position="285"/>
    </location>
</feature>